<dbReference type="PATRIC" id="fig|1398.25.peg.2224"/>
<dbReference type="EMBL" id="LQYI01000036">
    <property type="protein sequence ID" value="KYC70531.1"/>
    <property type="molecule type" value="Genomic_DNA"/>
</dbReference>
<keyword evidence="1" id="KW-0812">Transmembrane</keyword>
<evidence type="ECO:0000313" key="2">
    <source>
        <dbReference type="EMBL" id="KYC70531.1"/>
    </source>
</evidence>
<sequence length="86" mass="9952">MYAKALNGAQKGSPVRVRAPEILLLTIHLYATFIFRCFIVIGQKAFVRTLFALFEEKWRHNANAILLFRCPARHFIQVLLSAFFLL</sequence>
<dbReference type="AlphaFoldDB" id="A0A150KGH7"/>
<evidence type="ECO:0000313" key="3">
    <source>
        <dbReference type="Proteomes" id="UP000075304"/>
    </source>
</evidence>
<dbReference type="Proteomes" id="UP000075304">
    <property type="component" value="Unassembled WGS sequence"/>
</dbReference>
<keyword evidence="1" id="KW-0472">Membrane</keyword>
<accession>A0A150KGH7</accession>
<reference evidence="2 3" key="1">
    <citation type="submission" date="2016-01" db="EMBL/GenBank/DDBJ databases">
        <title>Genome Sequences of Twelve Sporeforming Bacillus Species Isolated from Foods.</title>
        <authorList>
            <person name="Berendsen E.M."/>
            <person name="Wells-Bennik M.H."/>
            <person name="Krawcyk A.O."/>
            <person name="De Jong A."/>
            <person name="Holsappel S."/>
            <person name="Eijlander R.T."/>
            <person name="Kuipers O.P."/>
        </authorList>
    </citation>
    <scope>NUCLEOTIDE SEQUENCE [LARGE SCALE GENOMIC DNA]</scope>
    <source>
        <strain evidence="2 3">B4099</strain>
    </source>
</reference>
<evidence type="ECO:0000256" key="1">
    <source>
        <dbReference type="SAM" id="Phobius"/>
    </source>
</evidence>
<comment type="caution">
    <text evidence="2">The sequence shown here is derived from an EMBL/GenBank/DDBJ whole genome shotgun (WGS) entry which is preliminary data.</text>
</comment>
<keyword evidence="1" id="KW-1133">Transmembrane helix</keyword>
<proteinExistence type="predicted"/>
<organism evidence="2 3">
    <name type="scientific">Heyndrickxia coagulans</name>
    <name type="common">Weizmannia coagulans</name>
    <dbReference type="NCBI Taxonomy" id="1398"/>
    <lineage>
        <taxon>Bacteria</taxon>
        <taxon>Bacillati</taxon>
        <taxon>Bacillota</taxon>
        <taxon>Bacilli</taxon>
        <taxon>Bacillales</taxon>
        <taxon>Bacillaceae</taxon>
        <taxon>Heyndrickxia</taxon>
    </lineage>
</organism>
<protein>
    <submittedName>
        <fullName evidence="2">Uncharacterized protein</fullName>
    </submittedName>
</protein>
<feature type="transmembrane region" description="Helical" evidence="1">
    <location>
        <begin position="22"/>
        <end position="41"/>
    </location>
</feature>
<gene>
    <name evidence="2" type="ORF">B4099_0645</name>
</gene>
<name>A0A150KGH7_HEYCO</name>